<organism evidence="2">
    <name type="scientific">uncultured Solirubrobacteraceae bacterium</name>
    <dbReference type="NCBI Taxonomy" id="1162706"/>
    <lineage>
        <taxon>Bacteria</taxon>
        <taxon>Bacillati</taxon>
        <taxon>Actinomycetota</taxon>
        <taxon>Thermoleophilia</taxon>
        <taxon>Solirubrobacterales</taxon>
        <taxon>Solirubrobacteraceae</taxon>
        <taxon>environmental samples</taxon>
    </lineage>
</organism>
<dbReference type="EMBL" id="CADCVQ010000121">
    <property type="protein sequence ID" value="CAA9514089.1"/>
    <property type="molecule type" value="Genomic_DNA"/>
</dbReference>
<name>A0A6J4T5I4_9ACTN</name>
<evidence type="ECO:0000313" key="2">
    <source>
        <dbReference type="EMBL" id="CAA9514089.1"/>
    </source>
</evidence>
<feature type="non-terminal residue" evidence="2">
    <location>
        <position position="1"/>
    </location>
</feature>
<reference evidence="2" key="1">
    <citation type="submission" date="2020-02" db="EMBL/GenBank/DDBJ databases">
        <authorList>
            <person name="Meier V. D."/>
        </authorList>
    </citation>
    <scope>NUCLEOTIDE SEQUENCE</scope>
    <source>
        <strain evidence="2">AVDCRST_MAG67</strain>
    </source>
</reference>
<protein>
    <submittedName>
        <fullName evidence="2">Uncharacterized protein</fullName>
    </submittedName>
</protein>
<dbReference type="AlphaFoldDB" id="A0A6J4T5I4"/>
<proteinExistence type="predicted"/>
<evidence type="ECO:0000256" key="1">
    <source>
        <dbReference type="SAM" id="MobiDB-lite"/>
    </source>
</evidence>
<gene>
    <name evidence="2" type="ORF">AVDCRST_MAG67-2853</name>
</gene>
<sequence>VHPPAGLRRLDARNTRAKRGRTDRPRSRRSRERGSCLCKTACGWRQLANLPL</sequence>
<feature type="compositionally biased region" description="Basic and acidic residues" evidence="1">
    <location>
        <begin position="8"/>
        <end position="25"/>
    </location>
</feature>
<feature type="region of interest" description="Disordered" evidence="1">
    <location>
        <begin position="1"/>
        <end position="33"/>
    </location>
</feature>
<feature type="non-terminal residue" evidence="2">
    <location>
        <position position="52"/>
    </location>
</feature>
<accession>A0A6J4T5I4</accession>